<organism evidence="1 2">
    <name type="scientific">Mycena albidolilacea</name>
    <dbReference type="NCBI Taxonomy" id="1033008"/>
    <lineage>
        <taxon>Eukaryota</taxon>
        <taxon>Fungi</taxon>
        <taxon>Dikarya</taxon>
        <taxon>Basidiomycota</taxon>
        <taxon>Agaricomycotina</taxon>
        <taxon>Agaricomycetes</taxon>
        <taxon>Agaricomycetidae</taxon>
        <taxon>Agaricales</taxon>
        <taxon>Marasmiineae</taxon>
        <taxon>Mycenaceae</taxon>
        <taxon>Mycena</taxon>
    </lineage>
</organism>
<name>A0AAD6Z4I8_9AGAR</name>
<keyword evidence="2" id="KW-1185">Reference proteome</keyword>
<dbReference type="AlphaFoldDB" id="A0AAD6Z4I8"/>
<sequence length="80" mass="8720">DFEITQCHIAKEVINSDRSPSPASGVVKEVFEAESTATHSIVWLLEPSHNSSITHYSKTMDHPAGQGQLVHTLSALHISL</sequence>
<evidence type="ECO:0000313" key="2">
    <source>
        <dbReference type="Proteomes" id="UP001218218"/>
    </source>
</evidence>
<feature type="non-terminal residue" evidence="1">
    <location>
        <position position="1"/>
    </location>
</feature>
<protein>
    <submittedName>
        <fullName evidence="1">Uncharacterized protein</fullName>
    </submittedName>
</protein>
<reference evidence="1" key="1">
    <citation type="submission" date="2023-03" db="EMBL/GenBank/DDBJ databases">
        <title>Massive genome expansion in bonnet fungi (Mycena s.s.) driven by repeated elements and novel gene families across ecological guilds.</title>
        <authorList>
            <consortium name="Lawrence Berkeley National Laboratory"/>
            <person name="Harder C.B."/>
            <person name="Miyauchi S."/>
            <person name="Viragh M."/>
            <person name="Kuo A."/>
            <person name="Thoen E."/>
            <person name="Andreopoulos B."/>
            <person name="Lu D."/>
            <person name="Skrede I."/>
            <person name="Drula E."/>
            <person name="Henrissat B."/>
            <person name="Morin E."/>
            <person name="Kohler A."/>
            <person name="Barry K."/>
            <person name="LaButti K."/>
            <person name="Morin E."/>
            <person name="Salamov A."/>
            <person name="Lipzen A."/>
            <person name="Mereny Z."/>
            <person name="Hegedus B."/>
            <person name="Baldrian P."/>
            <person name="Stursova M."/>
            <person name="Weitz H."/>
            <person name="Taylor A."/>
            <person name="Grigoriev I.V."/>
            <person name="Nagy L.G."/>
            <person name="Martin F."/>
            <person name="Kauserud H."/>
        </authorList>
    </citation>
    <scope>NUCLEOTIDE SEQUENCE</scope>
    <source>
        <strain evidence="1">CBHHK002</strain>
    </source>
</reference>
<dbReference type="EMBL" id="JARIHO010000094">
    <property type="protein sequence ID" value="KAJ7306227.1"/>
    <property type="molecule type" value="Genomic_DNA"/>
</dbReference>
<gene>
    <name evidence="1" type="ORF">DFH08DRAFT_651343</name>
</gene>
<comment type="caution">
    <text evidence="1">The sequence shown here is derived from an EMBL/GenBank/DDBJ whole genome shotgun (WGS) entry which is preliminary data.</text>
</comment>
<feature type="non-terminal residue" evidence="1">
    <location>
        <position position="80"/>
    </location>
</feature>
<proteinExistence type="predicted"/>
<evidence type="ECO:0000313" key="1">
    <source>
        <dbReference type="EMBL" id="KAJ7306227.1"/>
    </source>
</evidence>
<accession>A0AAD6Z4I8</accession>
<dbReference type="Proteomes" id="UP001218218">
    <property type="component" value="Unassembled WGS sequence"/>
</dbReference>